<dbReference type="SUPFAM" id="SSF50156">
    <property type="entry name" value="PDZ domain-like"/>
    <property type="match status" value="1"/>
</dbReference>
<reference evidence="8" key="1">
    <citation type="journal article" date="2020" name="mSystems">
        <title>Genome- and Community-Level Interaction Insights into Carbon Utilization and Element Cycling Functions of Hydrothermarchaeota in Hydrothermal Sediment.</title>
        <authorList>
            <person name="Zhou Z."/>
            <person name="Liu Y."/>
            <person name="Xu W."/>
            <person name="Pan J."/>
            <person name="Luo Z.H."/>
            <person name="Li M."/>
        </authorList>
    </citation>
    <scope>NUCLEOTIDE SEQUENCE [LARGE SCALE GENOMIC DNA]</scope>
    <source>
        <strain evidence="8">SpSt-747</strain>
    </source>
</reference>
<dbReference type="InterPro" id="IPR041489">
    <property type="entry name" value="PDZ_6"/>
</dbReference>
<dbReference type="PANTHER" id="PTHR32060">
    <property type="entry name" value="TAIL-SPECIFIC PROTEASE"/>
    <property type="match status" value="1"/>
</dbReference>
<dbReference type="SMART" id="SM00228">
    <property type="entry name" value="PDZ"/>
    <property type="match status" value="1"/>
</dbReference>
<dbReference type="GO" id="GO:0008236">
    <property type="term" value="F:serine-type peptidase activity"/>
    <property type="evidence" value="ECO:0007669"/>
    <property type="project" value="UniProtKB-KW"/>
</dbReference>
<dbReference type="GO" id="GO:0004175">
    <property type="term" value="F:endopeptidase activity"/>
    <property type="evidence" value="ECO:0007669"/>
    <property type="project" value="TreeGrafter"/>
</dbReference>
<evidence type="ECO:0000256" key="2">
    <source>
        <dbReference type="ARBA" id="ARBA00022670"/>
    </source>
</evidence>
<keyword evidence="6" id="KW-0472">Membrane</keyword>
<comment type="similarity">
    <text evidence="1 5">Belongs to the peptidase S41A family.</text>
</comment>
<dbReference type="Gene3D" id="3.30.750.44">
    <property type="match status" value="1"/>
</dbReference>
<evidence type="ECO:0000256" key="4">
    <source>
        <dbReference type="ARBA" id="ARBA00022825"/>
    </source>
</evidence>
<dbReference type="PROSITE" id="PS50106">
    <property type="entry name" value="PDZ"/>
    <property type="match status" value="1"/>
</dbReference>
<dbReference type="CDD" id="cd06782">
    <property type="entry name" value="cpPDZ_CPP-like"/>
    <property type="match status" value="1"/>
</dbReference>
<dbReference type="Pfam" id="PF17820">
    <property type="entry name" value="PDZ_6"/>
    <property type="match status" value="1"/>
</dbReference>
<dbReference type="InterPro" id="IPR036034">
    <property type="entry name" value="PDZ_sf"/>
</dbReference>
<dbReference type="InterPro" id="IPR029045">
    <property type="entry name" value="ClpP/crotonase-like_dom_sf"/>
</dbReference>
<dbReference type="Gene3D" id="2.30.42.10">
    <property type="match status" value="1"/>
</dbReference>
<keyword evidence="3 5" id="KW-0378">Hydrolase</keyword>
<dbReference type="SMART" id="SM00245">
    <property type="entry name" value="TSPc"/>
    <property type="match status" value="1"/>
</dbReference>
<dbReference type="InterPro" id="IPR055210">
    <property type="entry name" value="CtpA/B_N"/>
</dbReference>
<dbReference type="AlphaFoldDB" id="A0A7V3YFL3"/>
<dbReference type="Pfam" id="PF22694">
    <property type="entry name" value="CtpB_N-like"/>
    <property type="match status" value="1"/>
</dbReference>
<dbReference type="FunFam" id="2.30.42.10:FF:000063">
    <property type="entry name" value="Peptidase, S41 family"/>
    <property type="match status" value="1"/>
</dbReference>
<evidence type="ECO:0000256" key="3">
    <source>
        <dbReference type="ARBA" id="ARBA00022801"/>
    </source>
</evidence>
<evidence type="ECO:0000256" key="5">
    <source>
        <dbReference type="RuleBase" id="RU004404"/>
    </source>
</evidence>
<dbReference type="GO" id="GO:0006508">
    <property type="term" value="P:proteolysis"/>
    <property type="evidence" value="ECO:0007669"/>
    <property type="project" value="UniProtKB-KW"/>
</dbReference>
<keyword evidence="2 5" id="KW-0645">Protease</keyword>
<sequence length="391" mass="42361">MGRRRLWLRVFLGILVGCGVLLLFFEREFLAFGLGKDKSFENWEPLFETISLIREKFYSEEPLDEEKLLEGAIRGVLRALPDPYARYLDPEDYKIETSDTLEGAFSGIGIVIAIRDEKLTVVSPIAGSPAEKAGVKAGDVILAIDGEPTLGMSLDQAVKKMRGPEGTKVVLTLRREGVPEDITVEIVRSIIKIQSVSAEVLPESIGLIRISEFHGRTADEVQKVLTDLIAQGVTGFILDLRNNPGGLLSAALVTAGFFVPYGEKLLLVEDRNGKRETITNFVHPLVSAPVVVLVNRGTASGAEILAGILRLAAHALLVGEKTFGKGVIQEISPLSHGGGIIFTVSKYYLADGTDINGQGLVPDVLASGEDEQLKRGIQELKKLLKDHALAS</sequence>
<keyword evidence="6" id="KW-0812">Transmembrane</keyword>
<dbReference type="PANTHER" id="PTHR32060:SF30">
    <property type="entry name" value="CARBOXY-TERMINAL PROCESSING PROTEASE CTPA"/>
    <property type="match status" value="1"/>
</dbReference>
<dbReference type="SUPFAM" id="SSF52096">
    <property type="entry name" value="ClpP/crotonase"/>
    <property type="match status" value="1"/>
</dbReference>
<evidence type="ECO:0000313" key="8">
    <source>
        <dbReference type="EMBL" id="HGI30156.1"/>
    </source>
</evidence>
<dbReference type="NCBIfam" id="TIGR00225">
    <property type="entry name" value="prc"/>
    <property type="match status" value="1"/>
</dbReference>
<dbReference type="CDD" id="cd07560">
    <property type="entry name" value="Peptidase_S41_CPP"/>
    <property type="match status" value="1"/>
</dbReference>
<dbReference type="GO" id="GO:0030288">
    <property type="term" value="C:outer membrane-bounded periplasmic space"/>
    <property type="evidence" value="ECO:0007669"/>
    <property type="project" value="TreeGrafter"/>
</dbReference>
<protein>
    <submittedName>
        <fullName evidence="8">PDZ domain-containing protein</fullName>
    </submittedName>
</protein>
<dbReference type="Gene3D" id="3.90.226.10">
    <property type="entry name" value="2-enoyl-CoA Hydratase, Chain A, domain 1"/>
    <property type="match status" value="1"/>
</dbReference>
<organism evidence="8">
    <name type="scientific">Candidatus Caldatribacterium californiense</name>
    <dbReference type="NCBI Taxonomy" id="1454726"/>
    <lineage>
        <taxon>Bacteria</taxon>
        <taxon>Pseudomonadati</taxon>
        <taxon>Atribacterota</taxon>
        <taxon>Atribacteria</taxon>
        <taxon>Atribacterales</taxon>
        <taxon>Candidatus Caldatribacteriaceae</taxon>
        <taxon>Candidatus Caldatribacterium</taxon>
    </lineage>
</organism>
<accession>A0A7V3YFL3</accession>
<dbReference type="InterPro" id="IPR004447">
    <property type="entry name" value="Peptidase_S41A"/>
</dbReference>
<feature type="domain" description="PDZ" evidence="7">
    <location>
        <begin position="94"/>
        <end position="176"/>
    </location>
</feature>
<comment type="caution">
    <text evidence="8">The sequence shown here is derived from an EMBL/GenBank/DDBJ whole genome shotgun (WGS) entry which is preliminary data.</text>
</comment>
<evidence type="ECO:0000259" key="7">
    <source>
        <dbReference type="PROSITE" id="PS50106"/>
    </source>
</evidence>
<dbReference type="InterPro" id="IPR005151">
    <property type="entry name" value="Tail-specific_protease"/>
</dbReference>
<dbReference type="GO" id="GO:0007165">
    <property type="term" value="P:signal transduction"/>
    <property type="evidence" value="ECO:0007669"/>
    <property type="project" value="TreeGrafter"/>
</dbReference>
<dbReference type="InterPro" id="IPR001478">
    <property type="entry name" value="PDZ"/>
</dbReference>
<name>A0A7V3YFL3_9BACT</name>
<evidence type="ECO:0000256" key="1">
    <source>
        <dbReference type="ARBA" id="ARBA00009179"/>
    </source>
</evidence>
<dbReference type="EMBL" id="DTFV01000040">
    <property type="protein sequence ID" value="HGI30156.1"/>
    <property type="molecule type" value="Genomic_DNA"/>
</dbReference>
<keyword evidence="4 5" id="KW-0720">Serine protease</keyword>
<dbReference type="Pfam" id="PF03572">
    <property type="entry name" value="Peptidase_S41"/>
    <property type="match status" value="1"/>
</dbReference>
<proteinExistence type="inferred from homology"/>
<evidence type="ECO:0000256" key="6">
    <source>
        <dbReference type="SAM" id="Phobius"/>
    </source>
</evidence>
<keyword evidence="6" id="KW-1133">Transmembrane helix</keyword>
<gene>
    <name evidence="8" type="ORF">ENV30_02405</name>
</gene>
<feature type="transmembrane region" description="Helical" evidence="6">
    <location>
        <begin position="6"/>
        <end position="25"/>
    </location>
</feature>